<evidence type="ECO:0000313" key="3">
    <source>
        <dbReference type="Proteomes" id="UP000027178"/>
    </source>
</evidence>
<dbReference type="GO" id="GO:0008703">
    <property type="term" value="F:5-amino-6-(5-phosphoribosylamino)uracil reductase activity"/>
    <property type="evidence" value="ECO:0007669"/>
    <property type="project" value="InterPro"/>
</dbReference>
<dbReference type="EMBL" id="JNBY01000131">
    <property type="protein sequence ID" value="KDN81803.1"/>
    <property type="molecule type" value="Genomic_DNA"/>
</dbReference>
<organism evidence="2 3">
    <name type="scientific">Kitasatospora cheerisanensis KCTC 2395</name>
    <dbReference type="NCBI Taxonomy" id="1348663"/>
    <lineage>
        <taxon>Bacteria</taxon>
        <taxon>Bacillati</taxon>
        <taxon>Actinomycetota</taxon>
        <taxon>Actinomycetes</taxon>
        <taxon>Kitasatosporales</taxon>
        <taxon>Streptomycetaceae</taxon>
        <taxon>Kitasatospora</taxon>
    </lineage>
</organism>
<keyword evidence="3" id="KW-1185">Reference proteome</keyword>
<feature type="domain" description="Bacterial bifunctional deaminase-reductase C-terminal" evidence="1">
    <location>
        <begin position="4"/>
        <end position="180"/>
    </location>
</feature>
<protein>
    <submittedName>
        <fullName evidence="2">Riboflavin biosynthesis protein RibD</fullName>
    </submittedName>
</protein>
<gene>
    <name evidence="2" type="ORF">KCH_65230</name>
</gene>
<dbReference type="InterPro" id="IPR050765">
    <property type="entry name" value="Riboflavin_Biosynth_HTPR"/>
</dbReference>
<dbReference type="AlphaFoldDB" id="A0A066YK06"/>
<accession>A0A066YK06</accession>
<dbReference type="Pfam" id="PF01872">
    <property type="entry name" value="RibD_C"/>
    <property type="match status" value="1"/>
</dbReference>
<sequence length="204" mass="22074">MGVVTANMAISLDGFTAGPDQSLEHPFGTGAREALTSWMFESDRPGREQDAHILGALHANTGAHIMGRNMFDPGRGAWDESWTGWWGPEPPYHAPVFVLTHYPRKPLPMEGGTIFEFVTDGIEAALVRARAAAGEQDVEIAGGAATVRQYLQAGLLDELVLHLVPVTLGAGERLLDDVRATLEPVEVIPSPTVTHLRYRILSSV</sequence>
<dbReference type="PANTHER" id="PTHR38011">
    <property type="entry name" value="DIHYDROFOLATE REDUCTASE FAMILY PROTEIN (AFU_ORTHOLOGUE AFUA_8G06820)"/>
    <property type="match status" value="1"/>
</dbReference>
<reference evidence="2 3" key="1">
    <citation type="submission" date="2014-05" db="EMBL/GenBank/DDBJ databases">
        <title>Draft Genome Sequence of Kitasatospora cheerisanensis KCTC 2395.</title>
        <authorList>
            <person name="Nam D.H."/>
        </authorList>
    </citation>
    <scope>NUCLEOTIDE SEQUENCE [LARGE SCALE GENOMIC DNA]</scope>
    <source>
        <strain evidence="2 3">KCTC 2395</strain>
    </source>
</reference>
<dbReference type="InterPro" id="IPR024072">
    <property type="entry name" value="DHFR-like_dom_sf"/>
</dbReference>
<dbReference type="Proteomes" id="UP000027178">
    <property type="component" value="Unassembled WGS sequence"/>
</dbReference>
<dbReference type="PANTHER" id="PTHR38011:SF12">
    <property type="entry name" value="BIFUNCTIONAL DEAMINASE-REDUCTASE DOMAIN PROTEIN"/>
    <property type="match status" value="1"/>
</dbReference>
<dbReference type="InterPro" id="IPR002734">
    <property type="entry name" value="RibDG_C"/>
</dbReference>
<evidence type="ECO:0000313" key="2">
    <source>
        <dbReference type="EMBL" id="KDN81803.1"/>
    </source>
</evidence>
<proteinExistence type="predicted"/>
<dbReference type="GO" id="GO:0009231">
    <property type="term" value="P:riboflavin biosynthetic process"/>
    <property type="evidence" value="ECO:0007669"/>
    <property type="project" value="InterPro"/>
</dbReference>
<dbReference type="HOGENOM" id="CLU_043966_3_0_11"/>
<comment type="caution">
    <text evidence="2">The sequence shown here is derived from an EMBL/GenBank/DDBJ whole genome shotgun (WGS) entry which is preliminary data.</text>
</comment>
<dbReference type="eggNOG" id="COG0262">
    <property type="taxonomic scope" value="Bacteria"/>
</dbReference>
<dbReference type="SUPFAM" id="SSF53597">
    <property type="entry name" value="Dihydrofolate reductase-like"/>
    <property type="match status" value="1"/>
</dbReference>
<evidence type="ECO:0000259" key="1">
    <source>
        <dbReference type="Pfam" id="PF01872"/>
    </source>
</evidence>
<name>A0A066YK06_9ACTN</name>
<dbReference type="RefSeq" id="WP_244305494.1">
    <property type="nucleotide sequence ID" value="NZ_KK853997.1"/>
</dbReference>
<dbReference type="Gene3D" id="3.40.430.10">
    <property type="entry name" value="Dihydrofolate Reductase, subunit A"/>
    <property type="match status" value="1"/>
</dbReference>
<dbReference type="PATRIC" id="fig|1348663.4.peg.6314"/>